<feature type="non-terminal residue" evidence="1">
    <location>
        <position position="212"/>
    </location>
</feature>
<accession>A0A0C2SAV2</accession>
<evidence type="ECO:0000313" key="2">
    <source>
        <dbReference type="Proteomes" id="UP000054549"/>
    </source>
</evidence>
<name>A0A0C2SAV2_AMAMK</name>
<sequence>MVAIPYPKPNLQSSILELVDISDMVPANPSSLPVTSIADLYICSMLKCLAGYPLYEPEPLSELSTEYLRHGVNVGDDFLFNICPSQNSLTNPPMLPGGFSLETAECSATTTPLPRETRLFRSPITRTSYCEYICRGPEGAGLELPEGAIQDEAMNVLSFENLAARYGVEWYKYTMSRGRAIPNGSLYLVTSFTKWKKSERERKILEREKRNC</sequence>
<dbReference type="Proteomes" id="UP000054549">
    <property type="component" value="Unassembled WGS sequence"/>
</dbReference>
<evidence type="ECO:0000313" key="1">
    <source>
        <dbReference type="EMBL" id="KIL59950.1"/>
    </source>
</evidence>
<dbReference type="EMBL" id="KN818307">
    <property type="protein sequence ID" value="KIL59950.1"/>
    <property type="molecule type" value="Genomic_DNA"/>
</dbReference>
<reference evidence="1 2" key="1">
    <citation type="submission" date="2014-04" db="EMBL/GenBank/DDBJ databases">
        <title>Evolutionary Origins and Diversification of the Mycorrhizal Mutualists.</title>
        <authorList>
            <consortium name="DOE Joint Genome Institute"/>
            <consortium name="Mycorrhizal Genomics Consortium"/>
            <person name="Kohler A."/>
            <person name="Kuo A."/>
            <person name="Nagy L.G."/>
            <person name="Floudas D."/>
            <person name="Copeland A."/>
            <person name="Barry K.W."/>
            <person name="Cichocki N."/>
            <person name="Veneault-Fourrey C."/>
            <person name="LaButti K."/>
            <person name="Lindquist E.A."/>
            <person name="Lipzen A."/>
            <person name="Lundell T."/>
            <person name="Morin E."/>
            <person name="Murat C."/>
            <person name="Riley R."/>
            <person name="Ohm R."/>
            <person name="Sun H."/>
            <person name="Tunlid A."/>
            <person name="Henrissat B."/>
            <person name="Grigoriev I.V."/>
            <person name="Hibbett D.S."/>
            <person name="Martin F."/>
        </authorList>
    </citation>
    <scope>NUCLEOTIDE SEQUENCE [LARGE SCALE GENOMIC DNA]</scope>
    <source>
        <strain evidence="1 2">Koide BX008</strain>
    </source>
</reference>
<keyword evidence="2" id="KW-1185">Reference proteome</keyword>
<dbReference type="HOGENOM" id="CLU_021108_5_1_1"/>
<dbReference type="InParanoid" id="A0A0C2SAV2"/>
<proteinExistence type="predicted"/>
<organism evidence="1 2">
    <name type="scientific">Amanita muscaria (strain Koide BX008)</name>
    <dbReference type="NCBI Taxonomy" id="946122"/>
    <lineage>
        <taxon>Eukaryota</taxon>
        <taxon>Fungi</taxon>
        <taxon>Dikarya</taxon>
        <taxon>Basidiomycota</taxon>
        <taxon>Agaricomycotina</taxon>
        <taxon>Agaricomycetes</taxon>
        <taxon>Agaricomycetidae</taxon>
        <taxon>Agaricales</taxon>
        <taxon>Pluteineae</taxon>
        <taxon>Amanitaceae</taxon>
        <taxon>Amanita</taxon>
    </lineage>
</organism>
<protein>
    <submittedName>
        <fullName evidence="1">Uncharacterized protein</fullName>
    </submittedName>
</protein>
<gene>
    <name evidence="1" type="ORF">M378DRAFT_168708</name>
</gene>
<dbReference type="AlphaFoldDB" id="A0A0C2SAV2"/>